<protein>
    <submittedName>
        <fullName evidence="1">Uncharacterized protein</fullName>
    </submittedName>
</protein>
<proteinExistence type="predicted"/>
<name>A0A382ZG62_9ZZZZ</name>
<gene>
    <name evidence="1" type="ORF">METZ01_LOCUS447306</name>
</gene>
<reference evidence="1" key="1">
    <citation type="submission" date="2018-05" db="EMBL/GenBank/DDBJ databases">
        <authorList>
            <person name="Lanie J.A."/>
            <person name="Ng W.-L."/>
            <person name="Kazmierczak K.M."/>
            <person name="Andrzejewski T.M."/>
            <person name="Davidsen T.M."/>
            <person name="Wayne K.J."/>
            <person name="Tettelin H."/>
            <person name="Glass J.I."/>
            <person name="Rusch D."/>
            <person name="Podicherti R."/>
            <person name="Tsui H.-C.T."/>
            <person name="Winkler M.E."/>
        </authorList>
    </citation>
    <scope>NUCLEOTIDE SEQUENCE</scope>
</reference>
<sequence>MNIDAHAHITGPLELYAHFRSISSSSGPAPRPKLPEFSDELMEESLKGHLAEVADVGTDLQLVSPRPWAIPTGDR</sequence>
<dbReference type="EMBL" id="UINC01183613">
    <property type="protein sequence ID" value="SVD94452.1"/>
    <property type="molecule type" value="Genomic_DNA"/>
</dbReference>
<dbReference type="AlphaFoldDB" id="A0A382ZG62"/>
<accession>A0A382ZG62</accession>
<evidence type="ECO:0000313" key="1">
    <source>
        <dbReference type="EMBL" id="SVD94452.1"/>
    </source>
</evidence>
<feature type="non-terminal residue" evidence="1">
    <location>
        <position position="75"/>
    </location>
</feature>
<organism evidence="1">
    <name type="scientific">marine metagenome</name>
    <dbReference type="NCBI Taxonomy" id="408172"/>
    <lineage>
        <taxon>unclassified sequences</taxon>
        <taxon>metagenomes</taxon>
        <taxon>ecological metagenomes</taxon>
    </lineage>
</organism>